<feature type="region of interest" description="Disordered" evidence="1">
    <location>
        <begin position="306"/>
        <end position="333"/>
    </location>
</feature>
<organism evidence="2 3">
    <name type="scientific">Cyphomyrmex costatus</name>
    <dbReference type="NCBI Taxonomy" id="456900"/>
    <lineage>
        <taxon>Eukaryota</taxon>
        <taxon>Metazoa</taxon>
        <taxon>Ecdysozoa</taxon>
        <taxon>Arthropoda</taxon>
        <taxon>Hexapoda</taxon>
        <taxon>Insecta</taxon>
        <taxon>Pterygota</taxon>
        <taxon>Neoptera</taxon>
        <taxon>Endopterygota</taxon>
        <taxon>Hymenoptera</taxon>
        <taxon>Apocrita</taxon>
        <taxon>Aculeata</taxon>
        <taxon>Formicoidea</taxon>
        <taxon>Formicidae</taxon>
        <taxon>Myrmicinae</taxon>
        <taxon>Cyphomyrmex</taxon>
    </lineage>
</organism>
<proteinExistence type="predicted"/>
<dbReference type="OrthoDB" id="7692148at2759"/>
<dbReference type="STRING" id="456900.A0A151ICD0"/>
<dbReference type="KEGG" id="ccoa:108778177"/>
<keyword evidence="3" id="KW-1185">Reference proteome</keyword>
<gene>
    <name evidence="2" type="ORF">ALC62_11565</name>
</gene>
<sequence length="699" mass="78716">MSMDHEALIRRQVELQSRIARTIDNLKKSGMANITIDAIDNRLLRLDSCWAKFEQQHDELSSKYWDLLQAHDYWNNDFVSQVEETYLQQRIQLMTMRRSLSAAENPGSSSQVEVRSSVPLATSRSRTTLPRIQLPRFSGKYEDWPAFRDLFLSIVHGDPSTTDVEKLHYLKSCLEKEAARLIKNLPTTAENYTRAWTALQEYYENKRLLVRSCIANFSALQKMKNESAAELRKIFHCVTDVHGTLESVGRPVSSSEDFFVHFIVELMDSRSRREWETSLSGTAEPPSYSTLRTFLEQRLRILEAVHPGKSDSGSGKLNAEKGKPAHTHHAKKPEIRKGRCSLCQAEHSLMLCEVFKGKSPSERVQHVRESHLCNNCLGQHKVSDCPSKRSCAACGERHHSMLHDAHRVCEGTTTSLVAGQSPSEPTVLLATAVIRVVDRFGVRHTARALIDQGSETSLISEALAQKLKLMRSYASIAIFGVGGQQTAIARGRVSLEFTSRMDGPSMMTSALILPRLTIYAGGGGMSARDWPHLRGLELADPDFLATDPIEILLGADVHAVIIRDGIKRGRPCEPVGQNTALGWIISGAADANIKSQYVHTHQCTICDDLSMMVRRFWEQEELPVAAAPLTPEERECEDLFNRTHIRLPDGRYMVRLPVTGLLPDFSNSRQTAARVLAHVERRLERDSTMRTLYCDFMRQ</sequence>
<evidence type="ECO:0000256" key="1">
    <source>
        <dbReference type="SAM" id="MobiDB-lite"/>
    </source>
</evidence>
<dbReference type="Gene3D" id="2.40.70.10">
    <property type="entry name" value="Acid Proteases"/>
    <property type="match status" value="1"/>
</dbReference>
<evidence type="ECO:0000313" key="3">
    <source>
        <dbReference type="Proteomes" id="UP000078542"/>
    </source>
</evidence>
<dbReference type="CDD" id="cd00303">
    <property type="entry name" value="retropepsin_like"/>
    <property type="match status" value="1"/>
</dbReference>
<dbReference type="InterPro" id="IPR021109">
    <property type="entry name" value="Peptidase_aspartic_dom_sf"/>
</dbReference>
<dbReference type="PANTHER" id="PTHR47331:SF5">
    <property type="entry name" value="RIBONUCLEASE H"/>
    <property type="match status" value="1"/>
</dbReference>
<name>A0A151ICD0_9HYME</name>
<dbReference type="InterPro" id="IPR005312">
    <property type="entry name" value="DUF1759"/>
</dbReference>
<accession>A0A151ICD0</accession>
<evidence type="ECO:0000313" key="2">
    <source>
        <dbReference type="EMBL" id="KYM97736.1"/>
    </source>
</evidence>
<dbReference type="EMBL" id="KQ978058">
    <property type="protein sequence ID" value="KYM97736.1"/>
    <property type="molecule type" value="Genomic_DNA"/>
</dbReference>
<dbReference type="Pfam" id="PF03564">
    <property type="entry name" value="DUF1759"/>
    <property type="match status" value="1"/>
</dbReference>
<dbReference type="Proteomes" id="UP000078542">
    <property type="component" value="Unassembled WGS sequence"/>
</dbReference>
<dbReference type="AlphaFoldDB" id="A0A151ICD0"/>
<reference evidence="2 3" key="1">
    <citation type="submission" date="2016-03" db="EMBL/GenBank/DDBJ databases">
        <title>Cyphomyrmex costatus WGS genome.</title>
        <authorList>
            <person name="Nygaard S."/>
            <person name="Hu H."/>
            <person name="Boomsma J."/>
            <person name="Zhang G."/>
        </authorList>
    </citation>
    <scope>NUCLEOTIDE SEQUENCE [LARGE SCALE GENOMIC DNA]</scope>
    <source>
        <strain evidence="2">MS0001</strain>
        <tissue evidence="2">Whole body</tissue>
    </source>
</reference>
<protein>
    <submittedName>
        <fullName evidence="2">Uncharacterized protein</fullName>
    </submittedName>
</protein>
<dbReference type="PANTHER" id="PTHR47331">
    <property type="entry name" value="PHD-TYPE DOMAIN-CONTAINING PROTEIN"/>
    <property type="match status" value="1"/>
</dbReference>